<gene>
    <name evidence="2" type="ORF">DQG23_41645</name>
</gene>
<evidence type="ECO:0000259" key="1">
    <source>
        <dbReference type="PROSITE" id="PS50022"/>
    </source>
</evidence>
<dbReference type="InterPro" id="IPR000421">
    <property type="entry name" value="FA58C"/>
</dbReference>
<evidence type="ECO:0000313" key="3">
    <source>
        <dbReference type="Proteomes" id="UP000250369"/>
    </source>
</evidence>
<dbReference type="Pfam" id="PF22633">
    <property type="entry name" value="F5_F8_type_C_2"/>
    <property type="match status" value="2"/>
</dbReference>
<dbReference type="SUPFAM" id="SSF49785">
    <property type="entry name" value="Galactose-binding domain-like"/>
    <property type="match status" value="2"/>
</dbReference>
<protein>
    <recommendedName>
        <fullName evidence="1">F5/8 type C domain-containing protein</fullName>
    </recommendedName>
</protein>
<dbReference type="EMBL" id="QMFB01000076">
    <property type="protein sequence ID" value="RAV07758.1"/>
    <property type="molecule type" value="Genomic_DNA"/>
</dbReference>
<organism evidence="2 3">
    <name type="scientific">Paenibacillus contaminans</name>
    <dbReference type="NCBI Taxonomy" id="450362"/>
    <lineage>
        <taxon>Bacteria</taxon>
        <taxon>Bacillati</taxon>
        <taxon>Bacillota</taxon>
        <taxon>Bacilli</taxon>
        <taxon>Bacillales</taxon>
        <taxon>Paenibacillaceae</taxon>
        <taxon>Paenibacillus</taxon>
    </lineage>
</organism>
<dbReference type="InterPro" id="IPR012334">
    <property type="entry name" value="Pectin_lyas_fold"/>
</dbReference>
<reference evidence="2 3" key="1">
    <citation type="journal article" date="2009" name="Int. J. Syst. Evol. Microbiol.">
        <title>Paenibacillus contaminans sp. nov., isolated from a contaminated laboratory plate.</title>
        <authorList>
            <person name="Chou J.H."/>
            <person name="Lee J.H."/>
            <person name="Lin M.C."/>
            <person name="Chang P.S."/>
            <person name="Arun A.B."/>
            <person name="Young C.C."/>
            <person name="Chen W.M."/>
        </authorList>
    </citation>
    <scope>NUCLEOTIDE SEQUENCE [LARGE SCALE GENOMIC DNA]</scope>
    <source>
        <strain evidence="2 3">CKOBP-6</strain>
    </source>
</reference>
<dbReference type="InterPro" id="IPR008979">
    <property type="entry name" value="Galactose-bd-like_sf"/>
</dbReference>
<evidence type="ECO:0000313" key="2">
    <source>
        <dbReference type="EMBL" id="RAV07758.1"/>
    </source>
</evidence>
<sequence>MLGDGGGIYTLSAQPNSTISGNHLQNMYGSYGGWGIYPDEGSAYFTITGNVVRETGRWISMWTGSIHDNIVQNNVSDTAEMANACTNCTVSGNTVVTNGVWPAGAQTIMNDAGIEAAYQDIKPIAAPNQNLALNKTATAYFSNGSTATMFAGYEAAKAVDGKASTYALANGQHIWQLQVDLGAAQSIGRIVVKMPASLFATAFDLKTSTDGTNFTTVKQVTGFSSGTSDNTITVTNARYVRVVAVAPHGPNQTGVEMAISELEVYAPTPNQNLAFNQAATAYFANGSTATMWSGFEAPKAVDGNAATYALANGQHVWQLQVDLGFIQTIGRIVVKMPSNLYATAFDIKTSTDGVTFTTVKQVTGFA</sequence>
<proteinExistence type="predicted"/>
<feature type="domain" description="F5/8 type C" evidence="1">
    <location>
        <begin position="124"/>
        <end position="267"/>
    </location>
</feature>
<dbReference type="PROSITE" id="PS50022">
    <property type="entry name" value="FA58C_3"/>
    <property type="match status" value="1"/>
</dbReference>
<dbReference type="Gene3D" id="2.60.120.260">
    <property type="entry name" value="Galactose-binding domain-like"/>
    <property type="match status" value="2"/>
</dbReference>
<comment type="caution">
    <text evidence="2">The sequence shown here is derived from an EMBL/GenBank/DDBJ whole genome shotgun (WGS) entry which is preliminary data.</text>
</comment>
<keyword evidence="3" id="KW-1185">Reference proteome</keyword>
<dbReference type="SUPFAM" id="SSF51126">
    <property type="entry name" value="Pectin lyase-like"/>
    <property type="match status" value="1"/>
</dbReference>
<name>A0A329LJP6_9BACL</name>
<dbReference type="AlphaFoldDB" id="A0A329LJP6"/>
<dbReference type="Gene3D" id="2.160.20.10">
    <property type="entry name" value="Single-stranded right-handed beta-helix, Pectin lyase-like"/>
    <property type="match status" value="1"/>
</dbReference>
<accession>A0A329LJP6</accession>
<dbReference type="InterPro" id="IPR011050">
    <property type="entry name" value="Pectin_lyase_fold/virulence"/>
</dbReference>
<dbReference type="Proteomes" id="UP000250369">
    <property type="component" value="Unassembled WGS sequence"/>
</dbReference>